<dbReference type="CDD" id="cd06225">
    <property type="entry name" value="HAMP"/>
    <property type="match status" value="1"/>
</dbReference>
<dbReference type="InterPro" id="IPR003660">
    <property type="entry name" value="HAMP_dom"/>
</dbReference>
<dbReference type="GO" id="GO:0016020">
    <property type="term" value="C:membrane"/>
    <property type="evidence" value="ECO:0007669"/>
    <property type="project" value="InterPro"/>
</dbReference>
<dbReference type="InterPro" id="IPR004089">
    <property type="entry name" value="MCPsignal_dom"/>
</dbReference>
<keyword evidence="4" id="KW-0812">Transmembrane</keyword>
<dbReference type="KEGG" id="dli:dnl_61260"/>
<comment type="similarity">
    <text evidence="2">Belongs to the methyl-accepting chemotaxis (MCP) protein family.</text>
</comment>
<evidence type="ECO:0000256" key="2">
    <source>
        <dbReference type="ARBA" id="ARBA00029447"/>
    </source>
</evidence>
<feature type="domain" description="Methyl-accepting transducer" evidence="5">
    <location>
        <begin position="281"/>
        <end position="524"/>
    </location>
</feature>
<feature type="domain" description="HAMP" evidence="6">
    <location>
        <begin position="210"/>
        <end position="262"/>
    </location>
</feature>
<dbReference type="SUPFAM" id="SSF58104">
    <property type="entry name" value="Methyl-accepting chemotaxis protein (MCP) signaling domain"/>
    <property type="match status" value="1"/>
</dbReference>
<dbReference type="Proteomes" id="UP000663720">
    <property type="component" value="Chromosome"/>
</dbReference>
<dbReference type="GO" id="GO:0004888">
    <property type="term" value="F:transmembrane signaling receptor activity"/>
    <property type="evidence" value="ECO:0007669"/>
    <property type="project" value="InterPro"/>
</dbReference>
<name>A0A975GJH1_9BACT</name>
<evidence type="ECO:0000256" key="4">
    <source>
        <dbReference type="SAM" id="Phobius"/>
    </source>
</evidence>
<evidence type="ECO:0000313" key="8">
    <source>
        <dbReference type="Proteomes" id="UP000663720"/>
    </source>
</evidence>
<keyword evidence="1 3" id="KW-0807">Transducer</keyword>
<dbReference type="SMART" id="SM00304">
    <property type="entry name" value="HAMP"/>
    <property type="match status" value="1"/>
</dbReference>
<dbReference type="PROSITE" id="PS50885">
    <property type="entry name" value="HAMP"/>
    <property type="match status" value="1"/>
</dbReference>
<feature type="transmembrane region" description="Helical" evidence="4">
    <location>
        <begin position="186"/>
        <end position="208"/>
    </location>
</feature>
<dbReference type="PANTHER" id="PTHR32089:SF112">
    <property type="entry name" value="LYSOZYME-LIKE PROTEIN-RELATED"/>
    <property type="match status" value="1"/>
</dbReference>
<evidence type="ECO:0000259" key="6">
    <source>
        <dbReference type="PROSITE" id="PS50885"/>
    </source>
</evidence>
<dbReference type="PRINTS" id="PR00260">
    <property type="entry name" value="CHEMTRNSDUCR"/>
</dbReference>
<dbReference type="Pfam" id="PF00015">
    <property type="entry name" value="MCPsignal"/>
    <property type="match status" value="1"/>
</dbReference>
<organism evidence="7 8">
    <name type="scientific">Desulfonema limicola</name>
    <dbReference type="NCBI Taxonomy" id="45656"/>
    <lineage>
        <taxon>Bacteria</taxon>
        <taxon>Pseudomonadati</taxon>
        <taxon>Thermodesulfobacteriota</taxon>
        <taxon>Desulfobacteria</taxon>
        <taxon>Desulfobacterales</taxon>
        <taxon>Desulfococcaceae</taxon>
        <taxon>Desulfonema</taxon>
    </lineage>
</organism>
<dbReference type="InterPro" id="IPR004090">
    <property type="entry name" value="Chemotax_Me-accpt_rcpt"/>
</dbReference>
<dbReference type="SMART" id="SM00283">
    <property type="entry name" value="MA"/>
    <property type="match status" value="1"/>
</dbReference>
<dbReference type="Pfam" id="PF12729">
    <property type="entry name" value="4HB_MCP_1"/>
    <property type="match status" value="1"/>
</dbReference>
<keyword evidence="4" id="KW-0472">Membrane</keyword>
<dbReference type="AlphaFoldDB" id="A0A975GJH1"/>
<dbReference type="GO" id="GO:0006935">
    <property type="term" value="P:chemotaxis"/>
    <property type="evidence" value="ECO:0007669"/>
    <property type="project" value="InterPro"/>
</dbReference>
<dbReference type="Gene3D" id="6.10.340.10">
    <property type="match status" value="1"/>
</dbReference>
<keyword evidence="4" id="KW-1133">Transmembrane helix</keyword>
<proteinExistence type="inferred from homology"/>
<dbReference type="PANTHER" id="PTHR32089">
    <property type="entry name" value="METHYL-ACCEPTING CHEMOTAXIS PROTEIN MCPB"/>
    <property type="match status" value="1"/>
</dbReference>
<dbReference type="PROSITE" id="PS50111">
    <property type="entry name" value="CHEMOTAXIS_TRANSDUC_2"/>
    <property type="match status" value="1"/>
</dbReference>
<evidence type="ECO:0000256" key="1">
    <source>
        <dbReference type="ARBA" id="ARBA00023224"/>
    </source>
</evidence>
<dbReference type="Gene3D" id="1.10.287.950">
    <property type="entry name" value="Methyl-accepting chemotaxis protein"/>
    <property type="match status" value="1"/>
</dbReference>
<dbReference type="GO" id="GO:0007165">
    <property type="term" value="P:signal transduction"/>
    <property type="evidence" value="ECO:0007669"/>
    <property type="project" value="UniProtKB-KW"/>
</dbReference>
<dbReference type="EMBL" id="CP061799">
    <property type="protein sequence ID" value="QTA83711.1"/>
    <property type="molecule type" value="Genomic_DNA"/>
</dbReference>
<keyword evidence="8" id="KW-1185">Reference proteome</keyword>
<sequence length="582" mass="61576">MKINNLKVGMRLGLGFALVILLTLALGIISIIHINNLSDLTLKLYKHPYTVSTAVLRIHSGMVSMHRFMKDAALAANEAEINSAAEAVANEEKQVLKNFDIVMERFLGEKSQVEKARDMFTGWKPIRDEIISLAKNQDRGKAASILKNRGTEYLQALDSEISGLIEFAEGKADLFVDNAGKSKNQALFITALVILFTIAAGMAASLILTRSITVYLKKAVNMADAMSKGDMRTRLDIKTSDEIGILASALNSSAKGIAKMISEIKESSKILADSSQSLSGVSNQLAGGSEEMTNQSSNVAGSTEQMSAGINTIASAIEQMSVTIQGIASAAEQMSQNMSALASASQDMSVSIQDITHNSKEGARVADDAKLMSENATKTMNDLGEAAKEIGKVTDVIKRIAEQTNLLALNATIEAASAGDAGRGFAVVASEIKELAGQSARAAEDIARRIAGVQKNSEKAVKVITDVSEIINTINNAVRVISDSVEKQRITADEISANISQANTAANNVASSVGEVARGANDIAQNASESAKGANEVAYNIQGLNQAAVDASSSAMQVNKSALAMEKIAGQLQDMVEKFKVN</sequence>
<evidence type="ECO:0000313" key="7">
    <source>
        <dbReference type="EMBL" id="QTA83711.1"/>
    </source>
</evidence>
<protein>
    <submittedName>
        <fullName evidence="7">Methyl-accepting chemotaxis protein signailing-domain-containing protein, HAMP domain-containing</fullName>
    </submittedName>
</protein>
<accession>A0A975GJH1</accession>
<evidence type="ECO:0000259" key="5">
    <source>
        <dbReference type="PROSITE" id="PS50111"/>
    </source>
</evidence>
<reference evidence="7" key="1">
    <citation type="journal article" date="2021" name="Microb. Physiol.">
        <title>Proteogenomic Insights into the Physiology of Marine, Sulfate-Reducing, Filamentous Desulfonema limicola and Desulfonema magnum.</title>
        <authorList>
            <person name="Schnaars V."/>
            <person name="Wohlbrand L."/>
            <person name="Scheve S."/>
            <person name="Hinrichs C."/>
            <person name="Reinhardt R."/>
            <person name="Rabus R."/>
        </authorList>
    </citation>
    <scope>NUCLEOTIDE SEQUENCE</scope>
    <source>
        <strain evidence="7">5ac10</strain>
    </source>
</reference>
<gene>
    <name evidence="7" type="ORF">dnl_61260</name>
</gene>
<dbReference type="InterPro" id="IPR024478">
    <property type="entry name" value="HlyB_4HB_MCP"/>
</dbReference>
<dbReference type="Pfam" id="PF00672">
    <property type="entry name" value="HAMP"/>
    <property type="match status" value="1"/>
</dbReference>
<dbReference type="RefSeq" id="WP_207689515.1">
    <property type="nucleotide sequence ID" value="NZ_CP061799.1"/>
</dbReference>
<evidence type="ECO:0000256" key="3">
    <source>
        <dbReference type="PROSITE-ProRule" id="PRU00284"/>
    </source>
</evidence>